<keyword evidence="3" id="KW-1133">Transmembrane helix</keyword>
<feature type="compositionally biased region" description="Polar residues" evidence="2">
    <location>
        <begin position="47"/>
        <end position="57"/>
    </location>
</feature>
<keyword evidence="1" id="KW-0175">Coiled coil</keyword>
<name>A0A6A3N5X7_9STRA</name>
<organism evidence="4 6">
    <name type="scientific">Phytophthora rubi</name>
    <dbReference type="NCBI Taxonomy" id="129364"/>
    <lineage>
        <taxon>Eukaryota</taxon>
        <taxon>Sar</taxon>
        <taxon>Stramenopiles</taxon>
        <taxon>Oomycota</taxon>
        <taxon>Peronosporomycetes</taxon>
        <taxon>Peronosporales</taxon>
        <taxon>Peronosporaceae</taxon>
        <taxon>Phytophthora</taxon>
    </lineage>
</organism>
<accession>A0A6A3N5X7</accession>
<feature type="compositionally biased region" description="Basic and acidic residues" evidence="2">
    <location>
        <begin position="1"/>
        <end position="11"/>
    </location>
</feature>
<evidence type="ECO:0000256" key="2">
    <source>
        <dbReference type="SAM" id="MobiDB-lite"/>
    </source>
</evidence>
<sequence>MPPPSPERKEQLAQQQIQASPARPEPQQCRRSSAQAAPASPERKTPTVKNTTATYTEQFLRRRRSEQLMAEATSNGPQSPRPNGSRRRRSSSADSDNAIERPNGPKPSPLDLLEPRENGHQTAAVEADPAVESPSSQRTTDLLVEDAAESGKGIAAGNGASFRNIEKAVAKVTMTKKRKAPCSRSAVALALVAGVVTVSVASGLVVCRLYPSSPAAISIQLTADKAKEVLYSLLVMLQSEMSPFAKGLNERVRVEWLALLSSERLEKAARAAQVLVAEDLELLRGYPVLTHTASIMTTLVQHARGQLQRAVLRLNAVVGMLVRWVHTHLKAAFELMESEPGSIAELVKHVRASLEKALKQGAEMANATLNDVRGWIGSEMGVSDVSLPSEEFVVHLETHQTAIQNIASGLTAQESRALQDVQRFEKRRVAIVSAANSIIADTRVKALESVRDVKMAAVEFIENRIKELTEQCAQSIEQEIEKYERTSREAEEWGDVDMRAEIAADIQAQVEAAISLKRKLLARMEATDEQPIGTPGPESAVEDGLSSEYDNGEQYSKDAKAVEDEPLAEVVESSVMNDRGSVGGVLNSKQSAEVEMSIEDQMTSEGADTPHVEYKSLVDVPDSVYTSEEHVQIATELTELNLLTDQCTDLQVTEAASLSESAVNGDHGVEIVAEFVEESVAAVEVDSTEEGVVARGELKHTAVTEVLLDLEDIVLDLKQTQVDIIKFVDAAEVDSSKQDKLQIEAHLAAPLDEAVTEFVVELEKSATESTERWDVGQLQPDVRTRVGVLPRINVPEEKHTEQAEKANDYTSELKQVDTEHEEELMADDGDVEVCVELHASEVARDVKVAAEEADLVVAELERTITESGNERSYDKIVGEVETQLEDASAQRQEVEDIEAIAATVGEIEGLEAERTVVAKEIQELEQLEHVLLQEEGERVRVEEELRVIAEEEEVWLQSEQHAAEDVVSSDGSAFEDSSTATIDIAKTVDVETDQKSSVEIPAAELPRPTLVQISLLSVAFLALAVLAAYLLARRRKRGLFTRAPRRRRRWQQQADSDAEEVVLLPDDSSDDEAEADTTMVKSSLEVIELMSSVDVTLVSSEGEYGDEEEEDSEGHGDVAEEKKEVTEDGEVAVSDSASTKSKTVLVERSQTTTIYTEDHLATSQSEASVAGAASSATPSISTPPGSDGNRSTASMSTPPRGSPKDTPDTSQRARRRLRRELRT</sequence>
<feature type="coiled-coil region" evidence="1">
    <location>
        <begin position="877"/>
        <end position="951"/>
    </location>
</feature>
<feature type="compositionally biased region" description="Basic and acidic residues" evidence="2">
    <location>
        <begin position="1113"/>
        <end position="1126"/>
    </location>
</feature>
<feature type="region of interest" description="Disordered" evidence="2">
    <location>
        <begin position="1048"/>
        <end position="1078"/>
    </location>
</feature>
<keyword evidence="7" id="KW-1185">Reference proteome</keyword>
<reference evidence="4 6" key="1">
    <citation type="submission" date="2018-09" db="EMBL/GenBank/DDBJ databases">
        <title>Genomic investigation of the strawberry pathogen Phytophthora fragariae indicates pathogenicity is determined by transcriptional variation in three key races.</title>
        <authorList>
            <person name="Adams T.M."/>
            <person name="Armitage A.D."/>
            <person name="Sobczyk M.K."/>
            <person name="Bates H.J."/>
            <person name="Dunwell J.M."/>
            <person name="Nellist C.F."/>
            <person name="Harrison R.J."/>
        </authorList>
    </citation>
    <scope>NUCLEOTIDE SEQUENCE [LARGE SCALE GENOMIC DNA]</scope>
    <source>
        <strain evidence="4 6">SCRP249</strain>
        <strain evidence="5 7">SCRP333</strain>
    </source>
</reference>
<dbReference type="EMBL" id="QXFT01000445">
    <property type="protein sequence ID" value="KAE9343779.1"/>
    <property type="molecule type" value="Genomic_DNA"/>
</dbReference>
<feature type="region of interest" description="Disordered" evidence="2">
    <location>
        <begin position="1101"/>
        <end position="1223"/>
    </location>
</feature>
<dbReference type="AlphaFoldDB" id="A0A6A3N5X7"/>
<dbReference type="EMBL" id="QXFV01000499">
    <property type="protein sequence ID" value="KAE9035787.1"/>
    <property type="molecule type" value="Genomic_DNA"/>
</dbReference>
<evidence type="ECO:0000313" key="7">
    <source>
        <dbReference type="Proteomes" id="UP000434957"/>
    </source>
</evidence>
<keyword evidence="3" id="KW-0472">Membrane</keyword>
<keyword evidence="3" id="KW-0812">Transmembrane</keyword>
<feature type="transmembrane region" description="Helical" evidence="3">
    <location>
        <begin position="1010"/>
        <end position="1032"/>
    </location>
</feature>
<evidence type="ECO:0000256" key="1">
    <source>
        <dbReference type="SAM" id="Coils"/>
    </source>
</evidence>
<feature type="compositionally biased region" description="Low complexity" evidence="2">
    <location>
        <begin position="1163"/>
        <end position="1186"/>
    </location>
</feature>
<evidence type="ECO:0000313" key="6">
    <source>
        <dbReference type="Proteomes" id="UP000429607"/>
    </source>
</evidence>
<evidence type="ECO:0000256" key="3">
    <source>
        <dbReference type="SAM" id="Phobius"/>
    </source>
</evidence>
<feature type="compositionally biased region" description="Acidic residues" evidence="2">
    <location>
        <begin position="1103"/>
        <end position="1112"/>
    </location>
</feature>
<gene>
    <name evidence="4" type="ORF">PR001_g9155</name>
    <name evidence="5" type="ORF">PR003_g8800</name>
</gene>
<proteinExistence type="predicted"/>
<feature type="coiled-coil region" evidence="1">
    <location>
        <begin position="451"/>
        <end position="493"/>
    </location>
</feature>
<evidence type="ECO:0000313" key="5">
    <source>
        <dbReference type="EMBL" id="KAE9343779.1"/>
    </source>
</evidence>
<feature type="compositionally biased region" description="Polar residues" evidence="2">
    <location>
        <begin position="1135"/>
        <end position="1155"/>
    </location>
</feature>
<feature type="compositionally biased region" description="Low complexity" evidence="2">
    <location>
        <begin position="26"/>
        <end position="40"/>
    </location>
</feature>
<evidence type="ECO:0000313" key="4">
    <source>
        <dbReference type="EMBL" id="KAE9035787.1"/>
    </source>
</evidence>
<protein>
    <submittedName>
        <fullName evidence="4">Uncharacterized protein</fullName>
    </submittedName>
</protein>
<feature type="compositionally biased region" description="Polar residues" evidence="2">
    <location>
        <begin position="1188"/>
        <end position="1199"/>
    </location>
</feature>
<comment type="caution">
    <text evidence="4">The sequence shown here is derived from an EMBL/GenBank/DDBJ whole genome shotgun (WGS) entry which is preliminary data.</text>
</comment>
<dbReference type="Proteomes" id="UP000429607">
    <property type="component" value="Unassembled WGS sequence"/>
</dbReference>
<feature type="compositionally biased region" description="Basic residues" evidence="2">
    <location>
        <begin position="1212"/>
        <end position="1223"/>
    </location>
</feature>
<feature type="region of interest" description="Disordered" evidence="2">
    <location>
        <begin position="1"/>
        <end position="139"/>
    </location>
</feature>
<dbReference type="Proteomes" id="UP000434957">
    <property type="component" value="Unassembled WGS sequence"/>
</dbReference>
<feature type="region of interest" description="Disordered" evidence="2">
    <location>
        <begin position="527"/>
        <end position="564"/>
    </location>
</feature>